<evidence type="ECO:0000313" key="3">
    <source>
        <dbReference type="Proteomes" id="UP000316096"/>
    </source>
</evidence>
<evidence type="ECO:0000313" key="2">
    <source>
        <dbReference type="EMBL" id="TQL96576.1"/>
    </source>
</evidence>
<keyword evidence="3" id="KW-1185">Reference proteome</keyword>
<dbReference type="Pfam" id="PF14192">
    <property type="entry name" value="DUF4314"/>
    <property type="match status" value="1"/>
</dbReference>
<dbReference type="Proteomes" id="UP000316096">
    <property type="component" value="Unassembled WGS sequence"/>
</dbReference>
<reference evidence="2 3" key="1">
    <citation type="submission" date="2019-06" db="EMBL/GenBank/DDBJ databases">
        <title>Sequencing the genomes of 1000 actinobacteria strains.</title>
        <authorList>
            <person name="Klenk H.-P."/>
        </authorList>
    </citation>
    <scope>NUCLEOTIDE SEQUENCE [LARGE SCALE GENOMIC DNA]</scope>
    <source>
        <strain evidence="2 3">DSM 102200</strain>
    </source>
</reference>
<dbReference type="AlphaFoldDB" id="A0A543CHL9"/>
<dbReference type="EMBL" id="VFOZ01000001">
    <property type="protein sequence ID" value="TQL96576.1"/>
    <property type="molecule type" value="Genomic_DNA"/>
</dbReference>
<gene>
    <name evidence="2" type="ORF">FB559_2115</name>
</gene>
<evidence type="ECO:0000259" key="1">
    <source>
        <dbReference type="Pfam" id="PF14192"/>
    </source>
</evidence>
<accession>A0A543CHL9</accession>
<proteinExistence type="predicted"/>
<name>A0A543CHL9_9ACTN</name>
<comment type="caution">
    <text evidence="2">The sequence shown here is derived from an EMBL/GenBank/DDBJ whole genome shotgun (WGS) entry which is preliminary data.</text>
</comment>
<protein>
    <submittedName>
        <fullName evidence="2">Uncharacterized protein DUF4314</fullName>
    </submittedName>
</protein>
<dbReference type="InterPro" id="IPR025463">
    <property type="entry name" value="DUF4314"/>
</dbReference>
<sequence>MDVMAKCHPGDRVRLVRTTDPYTRLPVGARGTVRLIDGAGTVHIAWDDGHLLGLIPGADHFEVLLPLAQAHE</sequence>
<feature type="domain" description="DUF4314" evidence="1">
    <location>
        <begin position="8"/>
        <end position="63"/>
    </location>
</feature>
<organism evidence="2 3">
    <name type="scientific">Actinoallomurus bryophytorum</name>
    <dbReference type="NCBI Taxonomy" id="1490222"/>
    <lineage>
        <taxon>Bacteria</taxon>
        <taxon>Bacillati</taxon>
        <taxon>Actinomycetota</taxon>
        <taxon>Actinomycetes</taxon>
        <taxon>Streptosporangiales</taxon>
        <taxon>Thermomonosporaceae</taxon>
        <taxon>Actinoallomurus</taxon>
    </lineage>
</organism>